<reference evidence="3" key="1">
    <citation type="journal article" date="2019" name="Int. J. Syst. Evol. Microbiol.">
        <title>The Global Catalogue of Microorganisms (GCM) 10K type strain sequencing project: providing services to taxonomists for standard genome sequencing and annotation.</title>
        <authorList>
            <consortium name="The Broad Institute Genomics Platform"/>
            <consortium name="The Broad Institute Genome Sequencing Center for Infectious Disease"/>
            <person name="Wu L."/>
            <person name="Ma J."/>
        </authorList>
    </citation>
    <scope>NUCLEOTIDE SEQUENCE [LARGE SCALE GENOMIC DNA]</scope>
    <source>
        <strain evidence="3">JCM 18055</strain>
    </source>
</reference>
<dbReference type="CDD" id="cd07043">
    <property type="entry name" value="STAS_anti-anti-sigma_factors"/>
    <property type="match status" value="1"/>
</dbReference>
<dbReference type="PANTHER" id="PTHR33495:SF2">
    <property type="entry name" value="ANTI-SIGMA FACTOR ANTAGONIST TM_1081-RELATED"/>
    <property type="match status" value="1"/>
</dbReference>
<dbReference type="PROSITE" id="PS50801">
    <property type="entry name" value="STAS"/>
    <property type="match status" value="1"/>
</dbReference>
<keyword evidence="3" id="KW-1185">Reference proteome</keyword>
<protein>
    <submittedName>
        <fullName evidence="2">STAS domain-containing protein</fullName>
    </submittedName>
</protein>
<dbReference type="Gene3D" id="3.30.750.24">
    <property type="entry name" value="STAS domain"/>
    <property type="match status" value="1"/>
</dbReference>
<sequence>MPFAVQADPVSPSCAAHGRMTAMTEPERVVGGPFDDEPTGSVGLEEVPEGVVLAVRGALDLSLAPKVQRAVERAVRLRPALLVIDLTEVSFLASAGMAELVRANRQLQGQVPVRVVAAGRLVLRPLELTRLTDELAIHPTLDDALAAG</sequence>
<evidence type="ECO:0000313" key="3">
    <source>
        <dbReference type="Proteomes" id="UP001500325"/>
    </source>
</evidence>
<dbReference type="InterPro" id="IPR002645">
    <property type="entry name" value="STAS_dom"/>
</dbReference>
<evidence type="ECO:0000259" key="1">
    <source>
        <dbReference type="PROSITE" id="PS50801"/>
    </source>
</evidence>
<dbReference type="PANTHER" id="PTHR33495">
    <property type="entry name" value="ANTI-SIGMA FACTOR ANTAGONIST TM_1081-RELATED-RELATED"/>
    <property type="match status" value="1"/>
</dbReference>
<dbReference type="InterPro" id="IPR036513">
    <property type="entry name" value="STAS_dom_sf"/>
</dbReference>
<feature type="domain" description="STAS" evidence="1">
    <location>
        <begin position="40"/>
        <end position="148"/>
    </location>
</feature>
<name>A0ABP8WQ03_9PSEU</name>
<dbReference type="SUPFAM" id="SSF52091">
    <property type="entry name" value="SpoIIaa-like"/>
    <property type="match status" value="1"/>
</dbReference>
<accession>A0ABP8WQ03</accession>
<comment type="caution">
    <text evidence="2">The sequence shown here is derived from an EMBL/GenBank/DDBJ whole genome shotgun (WGS) entry which is preliminary data.</text>
</comment>
<evidence type="ECO:0000313" key="2">
    <source>
        <dbReference type="EMBL" id="GAA4693010.1"/>
    </source>
</evidence>
<dbReference type="Pfam" id="PF01740">
    <property type="entry name" value="STAS"/>
    <property type="match status" value="1"/>
</dbReference>
<dbReference type="Proteomes" id="UP001500325">
    <property type="component" value="Unassembled WGS sequence"/>
</dbReference>
<dbReference type="EMBL" id="BAABIC010000010">
    <property type="protein sequence ID" value="GAA4693010.1"/>
    <property type="molecule type" value="Genomic_DNA"/>
</dbReference>
<organism evidence="2 3">
    <name type="scientific">Pseudonocardia yuanmonensis</name>
    <dbReference type="NCBI Taxonomy" id="1095914"/>
    <lineage>
        <taxon>Bacteria</taxon>
        <taxon>Bacillati</taxon>
        <taxon>Actinomycetota</taxon>
        <taxon>Actinomycetes</taxon>
        <taxon>Pseudonocardiales</taxon>
        <taxon>Pseudonocardiaceae</taxon>
        <taxon>Pseudonocardia</taxon>
    </lineage>
</organism>
<gene>
    <name evidence="2" type="ORF">GCM10023215_32740</name>
</gene>
<proteinExistence type="predicted"/>